<comment type="subcellular location">
    <subcellularLocation>
        <location evidence="1">Cell outer membrane</location>
        <topology evidence="1">Multi-pass membrane protein</topology>
    </subcellularLocation>
</comment>
<evidence type="ECO:0000256" key="7">
    <source>
        <dbReference type="ARBA" id="ARBA00023136"/>
    </source>
</evidence>
<feature type="domain" description="TonB-dependent receptor-like beta-barrel" evidence="11">
    <location>
        <begin position="312"/>
        <end position="736"/>
    </location>
</feature>
<dbReference type="Gene3D" id="2.170.130.10">
    <property type="entry name" value="TonB-dependent receptor, plug domain"/>
    <property type="match status" value="1"/>
</dbReference>
<dbReference type="Pfam" id="PF07715">
    <property type="entry name" value="Plug"/>
    <property type="match status" value="1"/>
</dbReference>
<dbReference type="PANTHER" id="PTHR30069:SF41">
    <property type="entry name" value="HEME_HEMOPEXIN UTILIZATION PROTEIN C"/>
    <property type="match status" value="1"/>
</dbReference>
<dbReference type="SUPFAM" id="SSF56935">
    <property type="entry name" value="Porins"/>
    <property type="match status" value="1"/>
</dbReference>
<sequence>MNKFQLLPLTLAVSAAFTTTAFAAVSQPKVVLAGDTVVSDRQGAKIKTNVVTLREKDESTATDLRGLLQDEPAIGFGGGNGTSQFVSIRGMGHNAIDLKIDNAYQDGQLHYHQGRFMLDPQMVKVVSVQKGAGFASAGIGATNGAIVTKTLDADELLRNSDKDYGFKVGAGLSTNKGHSYHGSAFGKAQTGFGQVDALVSYNQVNDSDYKGGKGYTNLLGNDVVTRSALDKSSYLVKAGLTAGDHRFVVSHLNEVHKGIRGVREEFDFANRALTIDIEKKGKIRTEAELLAELNKDYPGQGYKLGKKINDKDNKVVGYHVVDANGRQVPNLNRNNPTQRETYQKLTNLEWTAKNLGLANEVTANVYKLEHGRNSSSDQGNTYITKDVPKEIIDNVDTPSNMHVVATGANINFDKEFNHSPLKGFGVDHTLLKYGINYRHQTAVPPRSLKPGVVHQEKTDAGIYLEAVNQINDFTINTGVRVDRFDFKAMDGKKVGKTDINPSFGVIYDVNPNLSVSGNLIYATRSPRFVDAILSRGYRGGVISIDDNAKAEKARNTEIGFIYNNGPYTAFGSYFWQRVVNARATVTDISRHGTTDANGKSIKVPALGTQGHQTNQGYELGVGYTEGAWRARAGVAYSTPSMHNVTLDGNPEYAARTGRTWTADVAYRLPNPSVELGVRHTLVEGVDAKDTSILSGKFDDKDGAILNREGSNVSDIYANWKPYGNDKVNVNFAVNNVFNKNYRPHTQRASIDTLPGAGRDFRVGVNFTY</sequence>
<protein>
    <submittedName>
        <fullName evidence="13">Outer membrane protein B2</fullName>
    </submittedName>
</protein>
<name>P94931_MORCA</name>
<dbReference type="GO" id="GO:0009279">
    <property type="term" value="C:cell outer membrane"/>
    <property type="evidence" value="ECO:0007669"/>
    <property type="project" value="UniProtKB-SubCell"/>
</dbReference>
<keyword evidence="10" id="KW-0732">Signal</keyword>
<keyword evidence="3" id="KW-0813">Transport</keyword>
<keyword evidence="6 9" id="KW-0798">TonB box</keyword>
<evidence type="ECO:0000256" key="1">
    <source>
        <dbReference type="ARBA" id="ARBA00004571"/>
    </source>
</evidence>
<dbReference type="GO" id="GO:0044718">
    <property type="term" value="P:siderophore transmembrane transport"/>
    <property type="evidence" value="ECO:0007669"/>
    <property type="project" value="TreeGrafter"/>
</dbReference>
<evidence type="ECO:0000256" key="10">
    <source>
        <dbReference type="SAM" id="SignalP"/>
    </source>
</evidence>
<feature type="chain" id="PRO_5004162028" evidence="10">
    <location>
        <begin position="24"/>
        <end position="768"/>
    </location>
</feature>
<reference evidence="13" key="1">
    <citation type="submission" date="1997-01" db="EMBL/GenBank/DDBJ databases">
        <authorList>
            <person name="Sethi S."/>
            <person name="Murphy T.F."/>
        </authorList>
    </citation>
    <scope>NUCLEOTIDE SEQUENCE</scope>
    <source>
        <strain evidence="13">56</strain>
    </source>
</reference>
<comment type="similarity">
    <text evidence="2 9">Belongs to the TonB-dependent receptor family.</text>
</comment>
<dbReference type="GO" id="GO:0015344">
    <property type="term" value="F:siderophore uptake transmembrane transporter activity"/>
    <property type="evidence" value="ECO:0007669"/>
    <property type="project" value="TreeGrafter"/>
</dbReference>
<keyword evidence="5" id="KW-0812">Transmembrane</keyword>
<dbReference type="InterPro" id="IPR039426">
    <property type="entry name" value="TonB-dep_rcpt-like"/>
</dbReference>
<dbReference type="Gene3D" id="2.40.170.20">
    <property type="entry name" value="TonB-dependent receptor, beta-barrel domain"/>
    <property type="match status" value="1"/>
</dbReference>
<keyword evidence="4" id="KW-1134">Transmembrane beta strand</keyword>
<proteinExistence type="inferred from homology"/>
<dbReference type="InterPro" id="IPR000531">
    <property type="entry name" value="Beta-barrel_TonB"/>
</dbReference>
<evidence type="ECO:0000256" key="6">
    <source>
        <dbReference type="ARBA" id="ARBA00023077"/>
    </source>
</evidence>
<dbReference type="InterPro" id="IPR037066">
    <property type="entry name" value="Plug_dom_sf"/>
</dbReference>
<feature type="domain" description="TonB-dependent receptor plug" evidence="12">
    <location>
        <begin position="46"/>
        <end position="145"/>
    </location>
</feature>
<dbReference type="AlphaFoldDB" id="P94931"/>
<dbReference type="Pfam" id="PF00593">
    <property type="entry name" value="TonB_dep_Rec_b-barrel"/>
    <property type="match status" value="1"/>
</dbReference>
<evidence type="ECO:0000256" key="9">
    <source>
        <dbReference type="RuleBase" id="RU003357"/>
    </source>
</evidence>
<organism evidence="13">
    <name type="scientific">Moraxella catarrhalis</name>
    <name type="common">Branhamella catarrhalis</name>
    <dbReference type="NCBI Taxonomy" id="480"/>
    <lineage>
        <taxon>Bacteria</taxon>
        <taxon>Pseudomonadati</taxon>
        <taxon>Pseudomonadota</taxon>
        <taxon>Gammaproteobacteria</taxon>
        <taxon>Moraxellales</taxon>
        <taxon>Moraxellaceae</taxon>
        <taxon>Moraxella</taxon>
    </lineage>
</organism>
<keyword evidence="8" id="KW-0998">Cell outer membrane</keyword>
<gene>
    <name evidence="13" type="primary">copB</name>
</gene>
<accession>P94931</accession>
<dbReference type="EMBL" id="U83901">
    <property type="protein sequence ID" value="AAB41441.1"/>
    <property type="molecule type" value="Genomic_DNA"/>
</dbReference>
<evidence type="ECO:0000256" key="5">
    <source>
        <dbReference type="ARBA" id="ARBA00022692"/>
    </source>
</evidence>
<evidence type="ECO:0000259" key="12">
    <source>
        <dbReference type="Pfam" id="PF07715"/>
    </source>
</evidence>
<feature type="signal peptide" evidence="10">
    <location>
        <begin position="1"/>
        <end position="23"/>
    </location>
</feature>
<dbReference type="InterPro" id="IPR012910">
    <property type="entry name" value="Plug_dom"/>
</dbReference>
<dbReference type="InterPro" id="IPR036942">
    <property type="entry name" value="Beta-barrel_TonB_sf"/>
</dbReference>
<evidence type="ECO:0000256" key="4">
    <source>
        <dbReference type="ARBA" id="ARBA00022452"/>
    </source>
</evidence>
<evidence type="ECO:0000256" key="2">
    <source>
        <dbReference type="ARBA" id="ARBA00009810"/>
    </source>
</evidence>
<evidence type="ECO:0000256" key="8">
    <source>
        <dbReference type="ARBA" id="ARBA00023237"/>
    </source>
</evidence>
<dbReference type="PANTHER" id="PTHR30069">
    <property type="entry name" value="TONB-DEPENDENT OUTER MEMBRANE RECEPTOR"/>
    <property type="match status" value="1"/>
</dbReference>
<evidence type="ECO:0000313" key="13">
    <source>
        <dbReference type="EMBL" id="AAB41441.1"/>
    </source>
</evidence>
<evidence type="ECO:0000256" key="3">
    <source>
        <dbReference type="ARBA" id="ARBA00022448"/>
    </source>
</evidence>
<evidence type="ECO:0000259" key="11">
    <source>
        <dbReference type="Pfam" id="PF00593"/>
    </source>
</evidence>
<keyword evidence="7 9" id="KW-0472">Membrane</keyword>